<evidence type="ECO:0000313" key="2">
    <source>
        <dbReference type="Proteomes" id="UP001431217"/>
    </source>
</evidence>
<evidence type="ECO:0000313" key="1">
    <source>
        <dbReference type="EMBL" id="MCL1633062.1"/>
    </source>
</evidence>
<keyword evidence="2" id="KW-1185">Reference proteome</keyword>
<proteinExistence type="predicted"/>
<gene>
    <name evidence="1" type="ORF">M2650_00150</name>
</gene>
<dbReference type="RefSeq" id="WP_249469650.1">
    <property type="nucleotide sequence ID" value="NZ_JAMBEP010000001.1"/>
</dbReference>
<dbReference type="EMBL" id="JAMBEP010000001">
    <property type="protein sequence ID" value="MCL1633062.1"/>
    <property type="molecule type" value="Genomic_DNA"/>
</dbReference>
<accession>A0ABT0MDW5</accession>
<name>A0ABT0MDW5_9GAMM</name>
<sequence>MNDSWIACPFKQGGAYRVRRDFTALRCSFRAGEILIFKSVAWSRYDGMLGFFFGQPGSEGTWAWDIEDDADLQVWKELFEEVPDAV</sequence>
<dbReference type="Proteomes" id="UP001431217">
    <property type="component" value="Unassembled WGS sequence"/>
</dbReference>
<organism evidence="1 2">
    <name type="scientific">Luteimonas galliterrae</name>
    <dbReference type="NCBI Taxonomy" id="2940486"/>
    <lineage>
        <taxon>Bacteria</taxon>
        <taxon>Pseudomonadati</taxon>
        <taxon>Pseudomonadota</taxon>
        <taxon>Gammaproteobacteria</taxon>
        <taxon>Lysobacterales</taxon>
        <taxon>Lysobacteraceae</taxon>
        <taxon>Luteimonas</taxon>
    </lineage>
</organism>
<reference evidence="1 2" key="1">
    <citation type="submission" date="2022-05" db="EMBL/GenBank/DDBJ databases">
        <title>Luteimonas sp. SX5, whole genome shotgun sequencing project.</title>
        <authorList>
            <person name="Zhao G."/>
            <person name="Shen L."/>
        </authorList>
    </citation>
    <scope>NUCLEOTIDE SEQUENCE [LARGE SCALE GENOMIC DNA]</scope>
    <source>
        <strain evidence="1 2">SX5</strain>
    </source>
</reference>
<protein>
    <submittedName>
        <fullName evidence="1">Uncharacterized protein</fullName>
    </submittedName>
</protein>
<comment type="caution">
    <text evidence="1">The sequence shown here is derived from an EMBL/GenBank/DDBJ whole genome shotgun (WGS) entry which is preliminary data.</text>
</comment>